<dbReference type="Proteomes" id="UP001589608">
    <property type="component" value="Unassembled WGS sequence"/>
</dbReference>
<evidence type="ECO:0000313" key="3">
    <source>
        <dbReference type="Proteomes" id="UP001589608"/>
    </source>
</evidence>
<organism evidence="2 3">
    <name type="scientific">Dactylosporangium vinaceum</name>
    <dbReference type="NCBI Taxonomy" id="53362"/>
    <lineage>
        <taxon>Bacteria</taxon>
        <taxon>Bacillati</taxon>
        <taxon>Actinomycetota</taxon>
        <taxon>Actinomycetes</taxon>
        <taxon>Micromonosporales</taxon>
        <taxon>Micromonosporaceae</taxon>
        <taxon>Dactylosporangium</taxon>
    </lineage>
</organism>
<keyword evidence="1" id="KW-0812">Transmembrane</keyword>
<evidence type="ECO:0000256" key="1">
    <source>
        <dbReference type="SAM" id="Phobius"/>
    </source>
</evidence>
<keyword evidence="1" id="KW-1133">Transmembrane helix</keyword>
<feature type="transmembrane region" description="Helical" evidence="1">
    <location>
        <begin position="125"/>
        <end position="146"/>
    </location>
</feature>
<reference evidence="2 3" key="1">
    <citation type="submission" date="2024-09" db="EMBL/GenBank/DDBJ databases">
        <authorList>
            <person name="Sun Q."/>
            <person name="Mori K."/>
        </authorList>
    </citation>
    <scope>NUCLEOTIDE SEQUENCE [LARGE SCALE GENOMIC DNA]</scope>
    <source>
        <strain evidence="2 3">JCM 3307</strain>
    </source>
</reference>
<protein>
    <recommendedName>
        <fullName evidence="4">Integral membrane protein</fullName>
    </recommendedName>
</protein>
<sequence>MTSESRPGPLPTAALGPSGWEGCGAVLSELYRLGTLPVAWVLAAGWVGLSAWHFGLGTYAAVALAVVLGGRDVPATVLCAVPSRSRLFASRALAVLVLGGLCTFTVRGVLLCLFGLGLAGLTRGLVWPAAVLAGVPILLTPVLRAAAPGVVPLLPHEASTPVLAGWTAAALLAGWATLTGRDA</sequence>
<comment type="caution">
    <text evidence="2">The sequence shown here is derived from an EMBL/GenBank/DDBJ whole genome shotgun (WGS) entry which is preliminary data.</text>
</comment>
<dbReference type="RefSeq" id="WP_223104541.1">
    <property type="nucleotide sequence ID" value="NZ_CP061913.1"/>
</dbReference>
<evidence type="ECO:0000313" key="2">
    <source>
        <dbReference type="EMBL" id="MFB9446619.1"/>
    </source>
</evidence>
<keyword evidence="3" id="KW-1185">Reference proteome</keyword>
<evidence type="ECO:0008006" key="4">
    <source>
        <dbReference type="Google" id="ProtNLM"/>
    </source>
</evidence>
<feature type="transmembrane region" description="Helical" evidence="1">
    <location>
        <begin position="158"/>
        <end position="178"/>
    </location>
</feature>
<keyword evidence="1" id="KW-0472">Membrane</keyword>
<name>A0ABV5MCN4_9ACTN</name>
<dbReference type="EMBL" id="JBHMCA010000049">
    <property type="protein sequence ID" value="MFB9446619.1"/>
    <property type="molecule type" value="Genomic_DNA"/>
</dbReference>
<accession>A0ABV5MCN4</accession>
<proteinExistence type="predicted"/>
<feature type="transmembrane region" description="Helical" evidence="1">
    <location>
        <begin position="60"/>
        <end position="81"/>
    </location>
</feature>
<gene>
    <name evidence="2" type="ORF">ACFFTR_26320</name>
</gene>
<feature type="transmembrane region" description="Helical" evidence="1">
    <location>
        <begin position="36"/>
        <end position="54"/>
    </location>
</feature>
<feature type="transmembrane region" description="Helical" evidence="1">
    <location>
        <begin position="93"/>
        <end position="119"/>
    </location>
</feature>